<dbReference type="OrthoDB" id="376480at2157"/>
<evidence type="ECO:0000313" key="4">
    <source>
        <dbReference type="Proteomes" id="UP000198518"/>
    </source>
</evidence>
<organism evidence="3 4">
    <name type="scientific">Halobacterium jilantaiense</name>
    <dbReference type="NCBI Taxonomy" id="355548"/>
    <lineage>
        <taxon>Archaea</taxon>
        <taxon>Methanobacteriati</taxon>
        <taxon>Methanobacteriota</taxon>
        <taxon>Stenosarchaea group</taxon>
        <taxon>Halobacteria</taxon>
        <taxon>Halobacteriales</taxon>
        <taxon>Halobacteriaceae</taxon>
        <taxon>Halobacterium</taxon>
    </lineage>
</organism>
<dbReference type="RefSeq" id="WP_089669301.1">
    <property type="nucleotide sequence ID" value="NZ_FOJA01000001.1"/>
</dbReference>
<dbReference type="STRING" id="355548.SAMN04487945_2057"/>
<keyword evidence="1" id="KW-0472">Membrane</keyword>
<keyword evidence="4" id="KW-1185">Reference proteome</keyword>
<dbReference type="EMBL" id="FOJA01000001">
    <property type="protein sequence ID" value="SEW19105.1"/>
    <property type="molecule type" value="Genomic_DNA"/>
</dbReference>
<feature type="transmembrane region" description="Helical" evidence="1">
    <location>
        <begin position="30"/>
        <end position="49"/>
    </location>
</feature>
<feature type="domain" description="DUF8131" evidence="2">
    <location>
        <begin position="1"/>
        <end position="58"/>
    </location>
</feature>
<keyword evidence="1" id="KW-0812">Transmembrane</keyword>
<dbReference type="AlphaFoldDB" id="A0A1I0PX49"/>
<proteinExistence type="predicted"/>
<dbReference type="InterPro" id="IPR058444">
    <property type="entry name" value="DUF8131"/>
</dbReference>
<gene>
    <name evidence="3" type="ORF">SAMN04487945_2057</name>
</gene>
<feature type="transmembrane region" description="Helical" evidence="1">
    <location>
        <begin position="7"/>
        <end position="24"/>
    </location>
</feature>
<keyword evidence="1" id="KW-1133">Transmembrane helix</keyword>
<name>A0A1I0PX49_9EURY</name>
<evidence type="ECO:0000313" key="3">
    <source>
        <dbReference type="EMBL" id="SEW19105.1"/>
    </source>
</evidence>
<reference evidence="3 4" key="1">
    <citation type="submission" date="2016-10" db="EMBL/GenBank/DDBJ databases">
        <authorList>
            <person name="de Groot N.N."/>
        </authorList>
    </citation>
    <scope>NUCLEOTIDE SEQUENCE [LARGE SCALE GENOMIC DNA]</scope>
    <source>
        <strain evidence="3 4">CGMCC 1.5337</strain>
    </source>
</reference>
<dbReference type="Proteomes" id="UP000198518">
    <property type="component" value="Unassembled WGS sequence"/>
</dbReference>
<evidence type="ECO:0000259" key="2">
    <source>
        <dbReference type="Pfam" id="PF26452"/>
    </source>
</evidence>
<dbReference type="Pfam" id="PF26452">
    <property type="entry name" value="DUF8131"/>
    <property type="match status" value="1"/>
</dbReference>
<evidence type="ECO:0000256" key="1">
    <source>
        <dbReference type="SAM" id="Phobius"/>
    </source>
</evidence>
<protein>
    <recommendedName>
        <fullName evidence="2">DUF8131 domain-containing protein</fullName>
    </recommendedName>
</protein>
<sequence length="61" mass="6424">MNVRPQVVATIMPLLALVPVALYANGQKAIAAIALGNVLIIAGCLYYMFSEAEGDEHAVAH</sequence>
<accession>A0A1I0PX49</accession>